<reference evidence="2 3" key="1">
    <citation type="submission" date="2024-09" db="EMBL/GenBank/DDBJ databases">
        <authorList>
            <person name="Sun Q."/>
            <person name="Mori K."/>
        </authorList>
    </citation>
    <scope>NUCLEOTIDE SEQUENCE [LARGE SCALE GENOMIC DNA]</scope>
    <source>
        <strain evidence="2 3">CICC 10874</strain>
    </source>
</reference>
<feature type="transmembrane region" description="Helical" evidence="1">
    <location>
        <begin position="116"/>
        <end position="142"/>
    </location>
</feature>
<name>A0ABV6R7L7_9MICO</name>
<evidence type="ECO:0000256" key="1">
    <source>
        <dbReference type="SAM" id="Phobius"/>
    </source>
</evidence>
<organism evidence="2 3">
    <name type="scientific">Brachybacterium hainanense</name>
    <dbReference type="NCBI Taxonomy" id="1541174"/>
    <lineage>
        <taxon>Bacteria</taxon>
        <taxon>Bacillati</taxon>
        <taxon>Actinomycetota</taxon>
        <taxon>Actinomycetes</taxon>
        <taxon>Micrococcales</taxon>
        <taxon>Dermabacteraceae</taxon>
        <taxon>Brachybacterium</taxon>
    </lineage>
</organism>
<dbReference type="Proteomes" id="UP001589793">
    <property type="component" value="Unassembled WGS sequence"/>
</dbReference>
<keyword evidence="1" id="KW-0812">Transmembrane</keyword>
<proteinExistence type="predicted"/>
<sequence>MKLVLVIIWAGLALAVVSATGSTLWRTWRHDRITVGWPIVRAVVTGSERRLLGSLNRINRRRYFATYAYRTRPDGPVHAGTSDLPVRTLPVPGSPLEVRVDPADPRRSSHQGGNTLLGLGCASSVLLGVLVIALLVITALPID</sequence>
<gene>
    <name evidence="2" type="ORF">ACFFF6_03275</name>
</gene>
<evidence type="ECO:0000313" key="3">
    <source>
        <dbReference type="Proteomes" id="UP001589793"/>
    </source>
</evidence>
<evidence type="ECO:0000313" key="2">
    <source>
        <dbReference type="EMBL" id="MFC0672975.1"/>
    </source>
</evidence>
<protein>
    <submittedName>
        <fullName evidence="2">DUF3592 domain-containing protein</fullName>
    </submittedName>
</protein>
<accession>A0ABV6R7L7</accession>
<comment type="caution">
    <text evidence="2">The sequence shown here is derived from an EMBL/GenBank/DDBJ whole genome shotgun (WGS) entry which is preliminary data.</text>
</comment>
<keyword evidence="1" id="KW-1133">Transmembrane helix</keyword>
<dbReference type="EMBL" id="JBHLSV010000003">
    <property type="protein sequence ID" value="MFC0672975.1"/>
    <property type="molecule type" value="Genomic_DNA"/>
</dbReference>
<dbReference type="RefSeq" id="WP_376978180.1">
    <property type="nucleotide sequence ID" value="NZ_JBHLSV010000003.1"/>
</dbReference>
<keyword evidence="1" id="KW-0472">Membrane</keyword>
<keyword evidence="3" id="KW-1185">Reference proteome</keyword>